<reference evidence="14 15" key="1">
    <citation type="journal article" date="2014" name="Nat. Genet.">
        <title>Genome and transcriptome of the porcine whipworm Trichuris suis.</title>
        <authorList>
            <person name="Jex A.R."/>
            <person name="Nejsum P."/>
            <person name="Schwarz E.M."/>
            <person name="Hu L."/>
            <person name="Young N.D."/>
            <person name="Hall R.S."/>
            <person name="Korhonen P.K."/>
            <person name="Liao S."/>
            <person name="Thamsborg S."/>
            <person name="Xia J."/>
            <person name="Xu P."/>
            <person name="Wang S."/>
            <person name="Scheerlinck J.P."/>
            <person name="Hofmann A."/>
            <person name="Sternberg P.W."/>
            <person name="Wang J."/>
            <person name="Gasser R.B."/>
        </authorList>
    </citation>
    <scope>NUCLEOTIDE SEQUENCE [LARGE SCALE GENOMIC DNA]</scope>
    <source>
        <strain evidence="14">DCEP-RM93F</strain>
        <strain evidence="13">DCEP-RM93M</strain>
    </source>
</reference>
<dbReference type="PROSITE" id="PS51192">
    <property type="entry name" value="HELICASE_ATP_BIND_1"/>
    <property type="match status" value="1"/>
</dbReference>
<dbReference type="CDD" id="cd18787">
    <property type="entry name" value="SF2_C_DEAD"/>
    <property type="match status" value="1"/>
</dbReference>
<dbReference type="Pfam" id="PF00271">
    <property type="entry name" value="Helicase_C"/>
    <property type="match status" value="1"/>
</dbReference>
<evidence type="ECO:0000313" key="15">
    <source>
        <dbReference type="Proteomes" id="UP000030764"/>
    </source>
</evidence>
<dbReference type="SMART" id="SM00487">
    <property type="entry name" value="DEXDc"/>
    <property type="match status" value="1"/>
</dbReference>
<dbReference type="InterPro" id="IPR011545">
    <property type="entry name" value="DEAD/DEAH_box_helicase_dom"/>
</dbReference>
<dbReference type="EC" id="3.6.4.13" evidence="8"/>
<dbReference type="InterPro" id="IPR014014">
    <property type="entry name" value="RNA_helicase_DEAD_Q_motif"/>
</dbReference>
<dbReference type="Proteomes" id="UP000030758">
    <property type="component" value="Unassembled WGS sequence"/>
</dbReference>
<dbReference type="Pfam" id="PF00270">
    <property type="entry name" value="DEAD"/>
    <property type="match status" value="1"/>
</dbReference>
<keyword evidence="2 7" id="KW-0378">Hydrolase</keyword>
<evidence type="ECO:0000259" key="10">
    <source>
        <dbReference type="PROSITE" id="PS51192"/>
    </source>
</evidence>
<comment type="catalytic activity">
    <reaction evidence="8">
        <text>ATP + H2O = ADP + phosphate + H(+)</text>
        <dbReference type="Rhea" id="RHEA:13065"/>
        <dbReference type="ChEBI" id="CHEBI:15377"/>
        <dbReference type="ChEBI" id="CHEBI:15378"/>
        <dbReference type="ChEBI" id="CHEBI:30616"/>
        <dbReference type="ChEBI" id="CHEBI:43474"/>
        <dbReference type="ChEBI" id="CHEBI:456216"/>
        <dbReference type="EC" id="3.6.4.13"/>
    </reaction>
</comment>
<feature type="compositionally biased region" description="Basic residues" evidence="9">
    <location>
        <begin position="574"/>
        <end position="587"/>
    </location>
</feature>
<dbReference type="InterPro" id="IPR025313">
    <property type="entry name" value="SPB4-like_CTE"/>
</dbReference>
<dbReference type="AlphaFoldDB" id="A0A085NHD6"/>
<dbReference type="InterPro" id="IPR001650">
    <property type="entry name" value="Helicase_C-like"/>
</dbReference>
<organism evidence="14">
    <name type="scientific">Trichuris suis</name>
    <name type="common">pig whipworm</name>
    <dbReference type="NCBI Taxonomy" id="68888"/>
    <lineage>
        <taxon>Eukaryota</taxon>
        <taxon>Metazoa</taxon>
        <taxon>Ecdysozoa</taxon>
        <taxon>Nematoda</taxon>
        <taxon>Enoplea</taxon>
        <taxon>Dorylaimia</taxon>
        <taxon>Trichinellida</taxon>
        <taxon>Trichuridae</taxon>
        <taxon>Trichuris</taxon>
    </lineage>
</organism>
<evidence type="ECO:0000256" key="5">
    <source>
        <dbReference type="ARBA" id="ARBA00022884"/>
    </source>
</evidence>
<dbReference type="PANTHER" id="PTHR24031">
    <property type="entry name" value="RNA HELICASE"/>
    <property type="match status" value="1"/>
</dbReference>
<dbReference type="PROSITE" id="PS51195">
    <property type="entry name" value="Q_MOTIF"/>
    <property type="match status" value="1"/>
</dbReference>
<dbReference type="SMART" id="SM00490">
    <property type="entry name" value="HELICc"/>
    <property type="match status" value="1"/>
</dbReference>
<comment type="domain">
    <text evidence="8">The Q motif is unique to and characteristic of the DEAD box family of RNA helicases and controls ATP binding and hydrolysis.</text>
</comment>
<dbReference type="GO" id="GO:0003724">
    <property type="term" value="F:RNA helicase activity"/>
    <property type="evidence" value="ECO:0007669"/>
    <property type="project" value="UniProtKB-EC"/>
</dbReference>
<sequence>MWKDVPISLELRLAVEQKFGFEEPTTVQMYGARLSQHSWKVNLIRRINEAVPKFTDIFDEDTFYLTAFLVVIGSFVKRCIAEFLARKDVIVQAPTGSGKTLSYALPVIEILMKAKREWKKDEIGAVVLVPSRELAGQVKAVFEAFLSVAPLRVILFVGGRKVRKDVVKFKIDGQECGPVGDLLLSIPFSRGNIVIATPGRLQLLTDRKELDLDLKTCMRSLEVLILDEADRLLDLGFSTSLSSIMDNLPKTRRTGLFSATMPERMEELVKAGMRNPIRIVVGGEERLLCSSNGQPEEAVRDQLPSETVPFSLKMYYAVVPAQAKFVALTKFLKKHKTEKVLVFFNTCRCVDYFGTYLEKIFKNATSVLLLHGKKQHQRQKLFDHFQSLSEGMLITTDVMTRGVDIADIDWVVQFDPPRKSNWFVHRCGRTARLGKPGKALILLMPNEEGYADFLTKSLNVTLRRLNIRCPEEVCLKMRDKLRARAANSREILELGTKAFVGYIQAYLLRDCRIVCNFKELDVVNLAYCFGLLRFPVMRELRARNISDFVRSSVNTSSIPYSNPKSEEQRQSVRQQRRSVSKKRRTNRQRTDVNKPRKRRNRSSIDARDLAELDNDYRLLKRLKRKKITKKEFDEQFAPD</sequence>
<keyword evidence="5 8" id="KW-0694">RNA-binding</keyword>
<dbReference type="SMART" id="SM01178">
    <property type="entry name" value="DUF4217"/>
    <property type="match status" value="1"/>
</dbReference>
<feature type="domain" description="DEAD-box RNA helicase Q" evidence="12">
    <location>
        <begin position="1"/>
        <end position="29"/>
    </location>
</feature>
<keyword evidence="4 7" id="KW-0067">ATP-binding</keyword>
<dbReference type="Gene3D" id="3.40.50.300">
    <property type="entry name" value="P-loop containing nucleotide triphosphate hydrolases"/>
    <property type="match status" value="2"/>
</dbReference>
<dbReference type="GO" id="GO:0003723">
    <property type="term" value="F:RNA binding"/>
    <property type="evidence" value="ECO:0007669"/>
    <property type="project" value="UniProtKB-UniRule"/>
</dbReference>
<evidence type="ECO:0000256" key="1">
    <source>
        <dbReference type="ARBA" id="ARBA00022741"/>
    </source>
</evidence>
<dbReference type="InterPro" id="IPR027417">
    <property type="entry name" value="P-loop_NTPase"/>
</dbReference>
<comment type="similarity">
    <text evidence="7">Belongs to the DEAD box helicase family.</text>
</comment>
<feature type="short sequence motif" description="Q motif" evidence="6">
    <location>
        <begin position="1"/>
        <end position="29"/>
    </location>
</feature>
<evidence type="ECO:0000256" key="2">
    <source>
        <dbReference type="ARBA" id="ARBA00022801"/>
    </source>
</evidence>
<accession>A0A085NHD6</accession>
<evidence type="ECO:0000259" key="12">
    <source>
        <dbReference type="PROSITE" id="PS51195"/>
    </source>
</evidence>
<dbReference type="Proteomes" id="UP000030764">
    <property type="component" value="Unassembled WGS sequence"/>
</dbReference>
<comment type="function">
    <text evidence="8">RNA helicase.</text>
</comment>
<gene>
    <name evidence="13" type="ORF">M513_10046</name>
    <name evidence="14" type="ORF">M514_10046</name>
</gene>
<keyword evidence="3 7" id="KW-0347">Helicase</keyword>
<keyword evidence="15" id="KW-1185">Reference proteome</keyword>
<feature type="region of interest" description="Disordered" evidence="9">
    <location>
        <begin position="557"/>
        <end position="605"/>
    </location>
</feature>
<dbReference type="CDD" id="cd17960">
    <property type="entry name" value="DEADc_DDX55"/>
    <property type="match status" value="1"/>
</dbReference>
<dbReference type="Pfam" id="PF13959">
    <property type="entry name" value="CTE_SPB4"/>
    <property type="match status" value="1"/>
</dbReference>
<feature type="domain" description="Helicase ATP-binding" evidence="10">
    <location>
        <begin position="80"/>
        <end position="279"/>
    </location>
</feature>
<dbReference type="EMBL" id="KL367500">
    <property type="protein sequence ID" value="KFD68882.1"/>
    <property type="molecule type" value="Genomic_DNA"/>
</dbReference>
<evidence type="ECO:0000256" key="3">
    <source>
        <dbReference type="ARBA" id="ARBA00022806"/>
    </source>
</evidence>
<evidence type="ECO:0000313" key="13">
    <source>
        <dbReference type="EMBL" id="KFD49104.1"/>
    </source>
</evidence>
<dbReference type="PROSITE" id="PS00039">
    <property type="entry name" value="DEAD_ATP_HELICASE"/>
    <property type="match status" value="1"/>
</dbReference>
<evidence type="ECO:0000256" key="7">
    <source>
        <dbReference type="RuleBase" id="RU000492"/>
    </source>
</evidence>
<dbReference type="InterPro" id="IPR014001">
    <property type="entry name" value="Helicase_ATP-bd"/>
</dbReference>
<dbReference type="GO" id="GO:0043186">
    <property type="term" value="C:P granule"/>
    <property type="evidence" value="ECO:0007669"/>
    <property type="project" value="UniProtKB-ARBA"/>
</dbReference>
<evidence type="ECO:0000256" key="8">
    <source>
        <dbReference type="RuleBase" id="RU365068"/>
    </source>
</evidence>
<dbReference type="EMBL" id="KL363278">
    <property type="protein sequence ID" value="KFD49104.1"/>
    <property type="molecule type" value="Genomic_DNA"/>
</dbReference>
<dbReference type="InterPro" id="IPR000629">
    <property type="entry name" value="RNA-helicase_DEAD-box_CS"/>
</dbReference>
<evidence type="ECO:0000259" key="11">
    <source>
        <dbReference type="PROSITE" id="PS51194"/>
    </source>
</evidence>
<dbReference type="SUPFAM" id="SSF52540">
    <property type="entry name" value="P-loop containing nucleoside triphosphate hydrolases"/>
    <property type="match status" value="1"/>
</dbReference>
<name>A0A085NHD6_9BILA</name>
<evidence type="ECO:0000256" key="6">
    <source>
        <dbReference type="PROSITE-ProRule" id="PRU00552"/>
    </source>
</evidence>
<dbReference type="GO" id="GO:0005524">
    <property type="term" value="F:ATP binding"/>
    <property type="evidence" value="ECO:0007669"/>
    <property type="project" value="UniProtKB-UniRule"/>
</dbReference>
<evidence type="ECO:0000313" key="14">
    <source>
        <dbReference type="EMBL" id="KFD68882.1"/>
    </source>
</evidence>
<protein>
    <recommendedName>
        <fullName evidence="8">ATP-dependent RNA helicase</fullName>
        <ecNumber evidence="8">3.6.4.13</ecNumber>
    </recommendedName>
</protein>
<dbReference type="PROSITE" id="PS51194">
    <property type="entry name" value="HELICASE_CTER"/>
    <property type="match status" value="1"/>
</dbReference>
<feature type="domain" description="Helicase C-terminal" evidence="11">
    <location>
        <begin position="327"/>
        <end position="481"/>
    </location>
</feature>
<evidence type="ECO:0000256" key="4">
    <source>
        <dbReference type="ARBA" id="ARBA00022840"/>
    </source>
</evidence>
<keyword evidence="1 7" id="KW-0547">Nucleotide-binding</keyword>
<dbReference type="GO" id="GO:0016787">
    <property type="term" value="F:hydrolase activity"/>
    <property type="evidence" value="ECO:0007669"/>
    <property type="project" value="UniProtKB-KW"/>
</dbReference>
<proteinExistence type="inferred from homology"/>
<evidence type="ECO:0000256" key="9">
    <source>
        <dbReference type="SAM" id="MobiDB-lite"/>
    </source>
</evidence>